<gene>
    <name evidence="2" type="ORF">LAESUDRAFT_567610</name>
</gene>
<accession>A0A165FGW6</accession>
<evidence type="ECO:0000313" key="2">
    <source>
        <dbReference type="EMBL" id="KZT08952.1"/>
    </source>
</evidence>
<proteinExistence type="predicted"/>
<keyword evidence="3" id="KW-1185">Reference proteome</keyword>
<dbReference type="Proteomes" id="UP000076871">
    <property type="component" value="Unassembled WGS sequence"/>
</dbReference>
<evidence type="ECO:0000256" key="1">
    <source>
        <dbReference type="SAM" id="MobiDB-lite"/>
    </source>
</evidence>
<name>A0A165FGW6_9APHY</name>
<protein>
    <submittedName>
        <fullName evidence="2">Uncharacterized protein</fullName>
    </submittedName>
</protein>
<feature type="compositionally biased region" description="Basic and acidic residues" evidence="1">
    <location>
        <begin position="52"/>
        <end position="67"/>
    </location>
</feature>
<evidence type="ECO:0000313" key="3">
    <source>
        <dbReference type="Proteomes" id="UP000076871"/>
    </source>
</evidence>
<dbReference type="EMBL" id="KV427613">
    <property type="protein sequence ID" value="KZT08952.1"/>
    <property type="molecule type" value="Genomic_DNA"/>
</dbReference>
<reference evidence="2 3" key="1">
    <citation type="journal article" date="2016" name="Mol. Biol. Evol.">
        <title>Comparative Genomics of Early-Diverging Mushroom-Forming Fungi Provides Insights into the Origins of Lignocellulose Decay Capabilities.</title>
        <authorList>
            <person name="Nagy L.G."/>
            <person name="Riley R."/>
            <person name="Tritt A."/>
            <person name="Adam C."/>
            <person name="Daum C."/>
            <person name="Floudas D."/>
            <person name="Sun H."/>
            <person name="Yadav J.S."/>
            <person name="Pangilinan J."/>
            <person name="Larsson K.H."/>
            <person name="Matsuura K."/>
            <person name="Barry K."/>
            <person name="Labutti K."/>
            <person name="Kuo R."/>
            <person name="Ohm R.A."/>
            <person name="Bhattacharya S.S."/>
            <person name="Shirouzu T."/>
            <person name="Yoshinaga Y."/>
            <person name="Martin F.M."/>
            <person name="Grigoriev I.V."/>
            <person name="Hibbett D.S."/>
        </authorList>
    </citation>
    <scope>NUCLEOTIDE SEQUENCE [LARGE SCALE GENOMIC DNA]</scope>
    <source>
        <strain evidence="2 3">93-53</strain>
    </source>
</reference>
<dbReference type="InParanoid" id="A0A165FGW6"/>
<organism evidence="2 3">
    <name type="scientific">Laetiporus sulphureus 93-53</name>
    <dbReference type="NCBI Taxonomy" id="1314785"/>
    <lineage>
        <taxon>Eukaryota</taxon>
        <taxon>Fungi</taxon>
        <taxon>Dikarya</taxon>
        <taxon>Basidiomycota</taxon>
        <taxon>Agaricomycotina</taxon>
        <taxon>Agaricomycetes</taxon>
        <taxon>Polyporales</taxon>
        <taxon>Laetiporus</taxon>
    </lineage>
</organism>
<dbReference type="GeneID" id="63820012"/>
<feature type="region of interest" description="Disordered" evidence="1">
    <location>
        <begin position="35"/>
        <end position="74"/>
    </location>
</feature>
<sequence>MSVLGGPLGTSELILSRRVPGEAAILSFGISLRPTVNRSNRPPAVHANPSQDRNRTAPRSDRREGGRIRYTVYD</sequence>
<dbReference type="AlphaFoldDB" id="A0A165FGW6"/>
<dbReference type="RefSeq" id="XP_040766692.1">
    <property type="nucleotide sequence ID" value="XM_040902981.1"/>
</dbReference>